<reference evidence="2 4" key="3">
    <citation type="submission" date="2023-06" db="EMBL/GenBank/DDBJ databases">
        <title>Itaconate inhibition of nontuberculous mycobacteria.</title>
        <authorList>
            <person name="Breen P."/>
            <person name="Zimbric M."/>
            <person name="Caverly L."/>
        </authorList>
    </citation>
    <scope>NUCLEOTIDE SEQUENCE [LARGE SCALE GENOMIC DNA]</scope>
    <source>
        <strain evidence="2 4">FLAC1071</strain>
    </source>
</reference>
<sequence length="164" mass="17701">MESTPAVPSPKIPASQDEAQNTVIHYIQQTVDALPAGTNVDGTRYSGVGSGIAYCEDEPKDENSPVNYSYWGDLNLPPGSDVNAIFGQVESIWKHWGWQVLERQGFEKPNRFGYAPDGYVVQIKAAYPPGSPPTIIGQSPCFPGNLRKDGAPAPTAINQNSPAR</sequence>
<gene>
    <name evidence="1" type="ORF">MYCOZU2_03876</name>
    <name evidence="2" type="ORF">QRB35_23635</name>
</gene>
<dbReference type="EMBL" id="JASZZX010000028">
    <property type="protein sequence ID" value="MDM3928980.1"/>
    <property type="molecule type" value="Genomic_DNA"/>
</dbReference>
<dbReference type="Proteomes" id="UP000198286">
    <property type="component" value="Chromosome"/>
</dbReference>
<keyword evidence="4" id="KW-1185">Reference proteome</keyword>
<dbReference type="AlphaFoldDB" id="A0A7U5MMH6"/>
<proteinExistence type="predicted"/>
<evidence type="ECO:0000313" key="2">
    <source>
        <dbReference type="EMBL" id="MDM3928980.1"/>
    </source>
</evidence>
<protein>
    <submittedName>
        <fullName evidence="1">Uncharacterized protein</fullName>
    </submittedName>
</protein>
<evidence type="ECO:0000313" key="4">
    <source>
        <dbReference type="Proteomes" id="UP001529272"/>
    </source>
</evidence>
<accession>A0A7U5MMH6</accession>
<dbReference type="RefSeq" id="WP_232527264.1">
    <property type="nucleotide sequence ID" value="NZ_CP015267.1"/>
</dbReference>
<dbReference type="Proteomes" id="UP001529272">
    <property type="component" value="Unassembled WGS sequence"/>
</dbReference>
<name>A0A7U5MMH6_MYCIT</name>
<reference evidence="1 3" key="1">
    <citation type="journal article" date="2017" name="Lancet Infect. Dis.">
        <title>Global outbreak of severe Mycobacterium chimaera disease after cardiac surgery: a molecular epidemiological study.</title>
        <authorList>
            <person name="van Ingen J."/>
            <person name="Kohl T."/>
            <person name="Kranzer K."/>
            <person name="Hasse B."/>
            <person name="Keller P."/>
            <person name="Szafranska A."/>
            <person name="Hillemann D."/>
            <person name="Chand M."/>
            <person name="Schreiber P."/>
            <person name="Sommerstein R."/>
            <person name="Berger C."/>
            <person name="Genoni M."/>
            <person name="Ruegg C."/>
            <person name="Troillet N."/>
            <person name="Widmer A.F."/>
            <person name="Becker S.L."/>
            <person name="Herrmann M."/>
            <person name="Eckmanns T."/>
            <person name="Haller S."/>
            <person name="Hoeller C."/>
            <person name="Debast S.B."/>
            <person name="Wolfhagen M.J."/>
            <person name="Hopman J."/>
            <person name="Kluytmans J."/>
            <person name="Langelaar M."/>
            <person name="Notermans D.W."/>
            <person name="ten Oever J."/>
            <person name="van den Barselaar P."/>
            <person name="Vonk A.B.A."/>
            <person name="Vos M.C."/>
            <person name="Ahmed N."/>
            <person name="Brown T."/>
            <person name="Crook D."/>
            <person name="Lamagni T."/>
            <person name="Phin N."/>
            <person name="Smith E.G."/>
            <person name="Zambon M."/>
            <person name="Serr A."/>
            <person name="Goetting T."/>
            <person name="Ebner W."/>
            <person name="Thuermer A."/>
            <person name="Utpatel C."/>
            <person name="Sproer C."/>
            <person name="Bunk B."/>
            <person name="Nubel U."/>
            <person name="Bloemberg G."/>
            <person name="Bottger E."/>
            <person name="Niemann S."/>
            <person name="Wagner D."/>
            <person name="Sax H."/>
        </authorList>
    </citation>
    <scope>NUCLEOTIDE SEQUENCE [LARGE SCALE GENOMIC DNA]</scope>
    <source>
        <strain evidence="1 3">ZUERICH-2</strain>
    </source>
</reference>
<organism evidence="1 3">
    <name type="scientific">Mycobacterium intracellulare subsp. chimaera</name>
    <dbReference type="NCBI Taxonomy" id="222805"/>
    <lineage>
        <taxon>Bacteria</taxon>
        <taxon>Bacillati</taxon>
        <taxon>Actinomycetota</taxon>
        <taxon>Actinomycetes</taxon>
        <taxon>Mycobacteriales</taxon>
        <taxon>Mycobacteriaceae</taxon>
        <taxon>Mycobacterium</taxon>
        <taxon>Mycobacterium avium complex (MAC)</taxon>
    </lineage>
</organism>
<reference evidence="2" key="4">
    <citation type="submission" date="2023-06" db="EMBL/GenBank/DDBJ databases">
        <authorList>
            <person name="Spilker T."/>
        </authorList>
    </citation>
    <scope>NUCLEOTIDE SEQUENCE</scope>
    <source>
        <strain evidence="2">FLAC1071</strain>
    </source>
</reference>
<evidence type="ECO:0000313" key="3">
    <source>
        <dbReference type="Proteomes" id="UP000198286"/>
    </source>
</evidence>
<dbReference type="EMBL" id="CP015267">
    <property type="protein sequence ID" value="ASL16250.1"/>
    <property type="molecule type" value="Genomic_DNA"/>
</dbReference>
<reference evidence="4" key="2">
    <citation type="submission" date="2023-06" db="EMBL/GenBank/DDBJ databases">
        <title>Itaconate inhibition of nontuberculous mycobacteria.</title>
        <authorList>
            <person name="Spilker T."/>
        </authorList>
    </citation>
    <scope>NUCLEOTIDE SEQUENCE [LARGE SCALE GENOMIC DNA]</scope>
    <source>
        <strain evidence="4">FLAC1071</strain>
    </source>
</reference>
<evidence type="ECO:0000313" key="1">
    <source>
        <dbReference type="EMBL" id="ASL16250.1"/>
    </source>
</evidence>